<keyword evidence="12" id="KW-0723">Serine/threonine-protein kinase</keyword>
<dbReference type="PROSITE" id="PS50011">
    <property type="entry name" value="PROTEIN_KINASE_DOM"/>
    <property type="match status" value="1"/>
</dbReference>
<dbReference type="SMART" id="SM00220">
    <property type="entry name" value="S_TKc"/>
    <property type="match status" value="1"/>
</dbReference>
<dbReference type="STRING" id="49390.A0A068UWN9"/>
<evidence type="ECO:0000256" key="11">
    <source>
        <dbReference type="PROSITE-ProRule" id="PRU10141"/>
    </source>
</evidence>
<keyword evidence="9" id="KW-1133">Transmembrane helix</keyword>
<feature type="domain" description="Protein kinase" evidence="13">
    <location>
        <begin position="64"/>
        <end position="272"/>
    </location>
</feature>
<keyword evidence="5" id="KW-0677">Repeat</keyword>
<evidence type="ECO:0000259" key="13">
    <source>
        <dbReference type="PROSITE" id="PS50011"/>
    </source>
</evidence>
<evidence type="ECO:0000256" key="7">
    <source>
        <dbReference type="ARBA" id="ARBA00022777"/>
    </source>
</evidence>
<dbReference type="InterPro" id="IPR008271">
    <property type="entry name" value="Ser/Thr_kinase_AS"/>
</dbReference>
<evidence type="ECO:0000313" key="15">
    <source>
        <dbReference type="Proteomes" id="UP000295252"/>
    </source>
</evidence>
<dbReference type="GO" id="GO:0005524">
    <property type="term" value="F:ATP binding"/>
    <property type="evidence" value="ECO:0007669"/>
    <property type="project" value="UniProtKB-UniRule"/>
</dbReference>
<dbReference type="InterPro" id="IPR011009">
    <property type="entry name" value="Kinase-like_dom_sf"/>
</dbReference>
<dbReference type="Gramene" id="CDP12965">
    <property type="protein sequence ID" value="CDP12965"/>
    <property type="gene ID" value="GSCOC_T00037677001"/>
</dbReference>
<keyword evidence="4" id="KW-0812">Transmembrane</keyword>
<evidence type="ECO:0000256" key="6">
    <source>
        <dbReference type="ARBA" id="ARBA00022741"/>
    </source>
</evidence>
<comment type="similarity">
    <text evidence="12">Belongs to the protein kinase superfamily.</text>
</comment>
<evidence type="ECO:0000256" key="3">
    <source>
        <dbReference type="ARBA" id="ARBA00022679"/>
    </source>
</evidence>
<dbReference type="GO" id="GO:0016020">
    <property type="term" value="C:membrane"/>
    <property type="evidence" value="ECO:0007669"/>
    <property type="project" value="UniProtKB-SubCell"/>
</dbReference>
<organism evidence="14 15">
    <name type="scientific">Coffea canephora</name>
    <name type="common">Robusta coffee</name>
    <dbReference type="NCBI Taxonomy" id="49390"/>
    <lineage>
        <taxon>Eukaryota</taxon>
        <taxon>Viridiplantae</taxon>
        <taxon>Streptophyta</taxon>
        <taxon>Embryophyta</taxon>
        <taxon>Tracheophyta</taxon>
        <taxon>Spermatophyta</taxon>
        <taxon>Magnoliopsida</taxon>
        <taxon>eudicotyledons</taxon>
        <taxon>Gunneridae</taxon>
        <taxon>Pentapetalae</taxon>
        <taxon>asterids</taxon>
        <taxon>lamiids</taxon>
        <taxon>Gentianales</taxon>
        <taxon>Rubiaceae</taxon>
        <taxon>Ixoroideae</taxon>
        <taxon>Gardenieae complex</taxon>
        <taxon>Bertiereae - Coffeeae clade</taxon>
        <taxon>Coffeeae</taxon>
        <taxon>Coffea</taxon>
    </lineage>
</organism>
<keyword evidence="7" id="KW-0418">Kinase</keyword>
<keyword evidence="6 11" id="KW-0547">Nucleotide-binding</keyword>
<dbReference type="EMBL" id="HG739156">
    <property type="protein sequence ID" value="CDP12965.1"/>
    <property type="molecule type" value="Genomic_DNA"/>
</dbReference>
<evidence type="ECO:0000256" key="10">
    <source>
        <dbReference type="ARBA" id="ARBA00023136"/>
    </source>
</evidence>
<evidence type="ECO:0000256" key="4">
    <source>
        <dbReference type="ARBA" id="ARBA00022692"/>
    </source>
</evidence>
<dbReference type="OrthoDB" id="1923451at2759"/>
<dbReference type="InParanoid" id="A0A068UWN9"/>
<dbReference type="GO" id="GO:0004674">
    <property type="term" value="F:protein serine/threonine kinase activity"/>
    <property type="evidence" value="ECO:0007669"/>
    <property type="project" value="UniProtKB-KW"/>
</dbReference>
<dbReference type="Gene3D" id="1.10.510.10">
    <property type="entry name" value="Transferase(Phosphotransferase) domain 1"/>
    <property type="match status" value="1"/>
</dbReference>
<dbReference type="PROSITE" id="PS00107">
    <property type="entry name" value="PROTEIN_KINASE_ATP"/>
    <property type="match status" value="1"/>
</dbReference>
<dbReference type="InterPro" id="IPR017441">
    <property type="entry name" value="Protein_kinase_ATP_BS"/>
</dbReference>
<sequence length="272" mass="30719">MENKLKRLEVTELFSTNPDKFFLRKTLTHNWLLNCIFQFRASTQDYSFIWQDSYYELLQATNGYDESNLLGTGSFGSVYKGILANGMSVAIKVFNLPLEYSFKSFTGESEVLHSLRHKNLTKVIGVCSNDGFKVLILDYLPNGSLDLRNDVASALEYLHHSYSIPVVHCDLKPNNVLLNEDMVACVTNFGVAKILAGEKNTAYTKSLATFGYIALEVFARLKHIDEMFSDTCLRNWVKSRVPNAVSQVVDATLLKPGYQHFTEKLESLTSIV</sequence>
<keyword evidence="8 11" id="KW-0067">ATP-binding</keyword>
<dbReference type="InterPro" id="IPR000719">
    <property type="entry name" value="Prot_kinase_dom"/>
</dbReference>
<evidence type="ECO:0000256" key="9">
    <source>
        <dbReference type="ARBA" id="ARBA00022989"/>
    </source>
</evidence>
<proteinExistence type="inferred from homology"/>
<evidence type="ECO:0000256" key="2">
    <source>
        <dbReference type="ARBA" id="ARBA00022614"/>
    </source>
</evidence>
<evidence type="ECO:0000256" key="8">
    <source>
        <dbReference type="ARBA" id="ARBA00022840"/>
    </source>
</evidence>
<keyword evidence="10" id="KW-0472">Membrane</keyword>
<feature type="binding site" evidence="11">
    <location>
        <position position="92"/>
    </location>
    <ligand>
        <name>ATP</name>
        <dbReference type="ChEBI" id="CHEBI:30616"/>
    </ligand>
</feature>
<keyword evidence="15" id="KW-1185">Reference proteome</keyword>
<dbReference type="InterPro" id="IPR051809">
    <property type="entry name" value="Plant_receptor-like_S/T_kinase"/>
</dbReference>
<evidence type="ECO:0000256" key="1">
    <source>
        <dbReference type="ARBA" id="ARBA00004370"/>
    </source>
</evidence>
<protein>
    <recommendedName>
        <fullName evidence="13">Protein kinase domain-containing protein</fullName>
    </recommendedName>
</protein>
<comment type="subcellular location">
    <subcellularLocation>
        <location evidence="1">Membrane</location>
    </subcellularLocation>
</comment>
<dbReference type="Pfam" id="PF00069">
    <property type="entry name" value="Pkinase"/>
    <property type="match status" value="1"/>
</dbReference>
<keyword evidence="3" id="KW-0808">Transferase</keyword>
<reference evidence="15" key="1">
    <citation type="journal article" date="2014" name="Science">
        <title>The coffee genome provides insight into the convergent evolution of caffeine biosynthesis.</title>
        <authorList>
            <person name="Denoeud F."/>
            <person name="Carretero-Paulet L."/>
            <person name="Dereeper A."/>
            <person name="Droc G."/>
            <person name="Guyot R."/>
            <person name="Pietrella M."/>
            <person name="Zheng C."/>
            <person name="Alberti A."/>
            <person name="Anthony F."/>
            <person name="Aprea G."/>
            <person name="Aury J.M."/>
            <person name="Bento P."/>
            <person name="Bernard M."/>
            <person name="Bocs S."/>
            <person name="Campa C."/>
            <person name="Cenci A."/>
            <person name="Combes M.C."/>
            <person name="Crouzillat D."/>
            <person name="Da Silva C."/>
            <person name="Daddiego L."/>
            <person name="De Bellis F."/>
            <person name="Dussert S."/>
            <person name="Garsmeur O."/>
            <person name="Gayraud T."/>
            <person name="Guignon V."/>
            <person name="Jahn K."/>
            <person name="Jamilloux V."/>
            <person name="Joet T."/>
            <person name="Labadie K."/>
            <person name="Lan T."/>
            <person name="Leclercq J."/>
            <person name="Lepelley M."/>
            <person name="Leroy T."/>
            <person name="Li L.T."/>
            <person name="Librado P."/>
            <person name="Lopez L."/>
            <person name="Munoz A."/>
            <person name="Noel B."/>
            <person name="Pallavicini A."/>
            <person name="Perrotta G."/>
            <person name="Poncet V."/>
            <person name="Pot D."/>
            <person name="Priyono X."/>
            <person name="Rigoreau M."/>
            <person name="Rouard M."/>
            <person name="Rozas J."/>
            <person name="Tranchant-Dubreuil C."/>
            <person name="VanBuren R."/>
            <person name="Zhang Q."/>
            <person name="Andrade A.C."/>
            <person name="Argout X."/>
            <person name="Bertrand B."/>
            <person name="de Kochko A."/>
            <person name="Graziosi G."/>
            <person name="Henry R.J."/>
            <person name="Jayarama X."/>
            <person name="Ming R."/>
            <person name="Nagai C."/>
            <person name="Rounsley S."/>
            <person name="Sankoff D."/>
            <person name="Giuliano G."/>
            <person name="Albert V.A."/>
            <person name="Wincker P."/>
            <person name="Lashermes P."/>
        </authorList>
    </citation>
    <scope>NUCLEOTIDE SEQUENCE [LARGE SCALE GENOMIC DNA]</scope>
    <source>
        <strain evidence="15">cv. DH200-94</strain>
    </source>
</reference>
<dbReference type="PhylomeDB" id="A0A068UWN9"/>
<evidence type="ECO:0000256" key="12">
    <source>
        <dbReference type="RuleBase" id="RU000304"/>
    </source>
</evidence>
<evidence type="ECO:0000256" key="5">
    <source>
        <dbReference type="ARBA" id="ARBA00022737"/>
    </source>
</evidence>
<dbReference type="Gene3D" id="3.30.200.20">
    <property type="entry name" value="Phosphorylase Kinase, domain 1"/>
    <property type="match status" value="1"/>
</dbReference>
<keyword evidence="2" id="KW-0433">Leucine-rich repeat</keyword>
<dbReference type="PROSITE" id="PS00108">
    <property type="entry name" value="PROTEIN_KINASE_ST"/>
    <property type="match status" value="1"/>
</dbReference>
<evidence type="ECO:0000313" key="14">
    <source>
        <dbReference type="EMBL" id="CDP12965.1"/>
    </source>
</evidence>
<name>A0A068UWN9_COFCA</name>
<dbReference type="PANTHER" id="PTHR27008">
    <property type="entry name" value="OS04G0122200 PROTEIN"/>
    <property type="match status" value="1"/>
</dbReference>
<dbReference type="SUPFAM" id="SSF56112">
    <property type="entry name" value="Protein kinase-like (PK-like)"/>
    <property type="match status" value="1"/>
</dbReference>
<dbReference type="PANTHER" id="PTHR27008:SF585">
    <property type="entry name" value="PROTEIN KINASE DOMAIN-CONTAINING PROTEIN"/>
    <property type="match status" value="1"/>
</dbReference>
<dbReference type="Proteomes" id="UP000295252">
    <property type="component" value="Chromosome X"/>
</dbReference>
<dbReference type="AlphaFoldDB" id="A0A068UWN9"/>
<accession>A0A068UWN9</accession>
<gene>
    <name evidence="14" type="ORF">GSCOC_T00037677001</name>
</gene>